<gene>
    <name evidence="11" type="ORF">US36_C0001G0006</name>
</gene>
<keyword evidence="6" id="KW-0479">Metal-binding</keyword>
<evidence type="ECO:0000256" key="1">
    <source>
        <dbReference type="ARBA" id="ARBA00004496"/>
    </source>
</evidence>
<comment type="caution">
    <text evidence="11">The sequence shown here is derived from an EMBL/GenBank/DDBJ whole genome shotgun (WGS) entry which is preliminary data.</text>
</comment>
<dbReference type="GO" id="GO:0002949">
    <property type="term" value="P:tRNA threonylcarbamoyladenosine modification"/>
    <property type="evidence" value="ECO:0007669"/>
    <property type="project" value="InterPro"/>
</dbReference>
<keyword evidence="11" id="KW-0378">Hydrolase</keyword>
<protein>
    <recommendedName>
        <fullName evidence="3">tRNA threonylcarbamoyladenosine biosynthesis protein TsaE</fullName>
    </recommendedName>
    <alternativeName>
        <fullName evidence="10">t(6)A37 threonylcarbamoyladenosine biosynthesis protein TsaE</fullName>
    </alternativeName>
</protein>
<dbReference type="GO" id="GO:0016787">
    <property type="term" value="F:hydrolase activity"/>
    <property type="evidence" value="ECO:0007669"/>
    <property type="project" value="UniProtKB-KW"/>
</dbReference>
<evidence type="ECO:0000313" key="12">
    <source>
        <dbReference type="Proteomes" id="UP000034044"/>
    </source>
</evidence>
<evidence type="ECO:0000256" key="5">
    <source>
        <dbReference type="ARBA" id="ARBA00022694"/>
    </source>
</evidence>
<evidence type="ECO:0000256" key="8">
    <source>
        <dbReference type="ARBA" id="ARBA00022840"/>
    </source>
</evidence>
<dbReference type="AlphaFoldDB" id="A0A0G0G017"/>
<organism evidence="11 12">
    <name type="scientific">Candidatus Wolfebacteria bacterium GW2011_GWC1_37_10</name>
    <dbReference type="NCBI Taxonomy" id="1619010"/>
    <lineage>
        <taxon>Bacteria</taxon>
        <taxon>Candidatus Wolfeibacteriota</taxon>
    </lineage>
</organism>
<evidence type="ECO:0000256" key="3">
    <source>
        <dbReference type="ARBA" id="ARBA00019010"/>
    </source>
</evidence>
<evidence type="ECO:0000256" key="2">
    <source>
        <dbReference type="ARBA" id="ARBA00007599"/>
    </source>
</evidence>
<dbReference type="GO" id="GO:0046872">
    <property type="term" value="F:metal ion binding"/>
    <property type="evidence" value="ECO:0007669"/>
    <property type="project" value="UniProtKB-KW"/>
</dbReference>
<keyword evidence="5" id="KW-0819">tRNA processing</keyword>
<keyword evidence="4" id="KW-0963">Cytoplasm</keyword>
<dbReference type="InterPro" id="IPR027417">
    <property type="entry name" value="P-loop_NTPase"/>
</dbReference>
<evidence type="ECO:0000256" key="6">
    <source>
        <dbReference type="ARBA" id="ARBA00022723"/>
    </source>
</evidence>
<evidence type="ECO:0000256" key="9">
    <source>
        <dbReference type="ARBA" id="ARBA00022842"/>
    </source>
</evidence>
<dbReference type="NCBIfam" id="TIGR00150">
    <property type="entry name" value="T6A_YjeE"/>
    <property type="match status" value="1"/>
</dbReference>
<proteinExistence type="inferred from homology"/>
<name>A0A0G0G017_9BACT</name>
<dbReference type="Proteomes" id="UP000034044">
    <property type="component" value="Unassembled WGS sequence"/>
</dbReference>
<evidence type="ECO:0000313" key="11">
    <source>
        <dbReference type="EMBL" id="KKQ23397.1"/>
    </source>
</evidence>
<comment type="similarity">
    <text evidence="2">Belongs to the TsaE family.</text>
</comment>
<dbReference type="Pfam" id="PF02367">
    <property type="entry name" value="TsaE"/>
    <property type="match status" value="1"/>
</dbReference>
<keyword evidence="8" id="KW-0067">ATP-binding</keyword>
<evidence type="ECO:0000256" key="4">
    <source>
        <dbReference type="ARBA" id="ARBA00022490"/>
    </source>
</evidence>
<dbReference type="SUPFAM" id="SSF52540">
    <property type="entry name" value="P-loop containing nucleoside triphosphate hydrolases"/>
    <property type="match status" value="1"/>
</dbReference>
<dbReference type="PANTHER" id="PTHR33540:SF2">
    <property type="entry name" value="TRNA THREONYLCARBAMOYLADENOSINE BIOSYNTHESIS PROTEIN TSAE"/>
    <property type="match status" value="1"/>
</dbReference>
<dbReference type="InterPro" id="IPR003442">
    <property type="entry name" value="T6A_TsaE"/>
</dbReference>
<dbReference type="Gene3D" id="3.40.50.300">
    <property type="entry name" value="P-loop containing nucleotide triphosphate hydrolases"/>
    <property type="match status" value="1"/>
</dbReference>
<evidence type="ECO:0000256" key="10">
    <source>
        <dbReference type="ARBA" id="ARBA00032441"/>
    </source>
</evidence>
<reference evidence="11 12" key="1">
    <citation type="journal article" date="2015" name="Nature">
        <title>rRNA introns, odd ribosomes, and small enigmatic genomes across a large radiation of phyla.</title>
        <authorList>
            <person name="Brown C.T."/>
            <person name="Hug L.A."/>
            <person name="Thomas B.C."/>
            <person name="Sharon I."/>
            <person name="Castelle C.J."/>
            <person name="Singh A."/>
            <person name="Wilkins M.J."/>
            <person name="Williams K.H."/>
            <person name="Banfield J.F."/>
        </authorList>
    </citation>
    <scope>NUCLEOTIDE SEQUENCE [LARGE SCALE GENOMIC DNA]</scope>
</reference>
<keyword evidence="7" id="KW-0547">Nucleotide-binding</keyword>
<dbReference type="GO" id="GO:0005524">
    <property type="term" value="F:ATP binding"/>
    <property type="evidence" value="ECO:0007669"/>
    <property type="project" value="UniProtKB-KW"/>
</dbReference>
<keyword evidence="9" id="KW-0460">Magnesium</keyword>
<accession>A0A0G0G017</accession>
<sequence>MFTHKTTSNEQAKRLAFLFAKEIIKSKFSKKSALIIALSGNLGSGKTTFVQGFLRGAGIKKKITSPTFVLIKTYKLTNLKTYKLIHHIDCYRIKNAKELFNLGLEKILSNSKNIVLIEWPGIIKKYLPKSAIWIKFKYGRKESERIIKISE</sequence>
<comment type="subcellular location">
    <subcellularLocation>
        <location evidence="1">Cytoplasm</location>
    </subcellularLocation>
</comment>
<evidence type="ECO:0000256" key="7">
    <source>
        <dbReference type="ARBA" id="ARBA00022741"/>
    </source>
</evidence>
<dbReference type="EMBL" id="LBSR01000001">
    <property type="protein sequence ID" value="KKQ23397.1"/>
    <property type="molecule type" value="Genomic_DNA"/>
</dbReference>
<dbReference type="PANTHER" id="PTHR33540">
    <property type="entry name" value="TRNA THREONYLCARBAMOYLADENOSINE BIOSYNTHESIS PROTEIN TSAE"/>
    <property type="match status" value="1"/>
</dbReference>
<dbReference type="GO" id="GO:0005737">
    <property type="term" value="C:cytoplasm"/>
    <property type="evidence" value="ECO:0007669"/>
    <property type="project" value="UniProtKB-SubCell"/>
</dbReference>